<name>A0A075JGY5_9MICO</name>
<dbReference type="RefSeq" id="WP_038568757.1">
    <property type="nucleotide sequence ID" value="NZ_CP008889.1"/>
</dbReference>
<dbReference type="KEGG" id="dni:HX89_09515"/>
<evidence type="ECO:0008006" key="3">
    <source>
        <dbReference type="Google" id="ProtNLM"/>
    </source>
</evidence>
<protein>
    <recommendedName>
        <fullName evidence="3">DoxX family protein</fullName>
    </recommendedName>
</protein>
<dbReference type="GeneID" id="41841376"/>
<evidence type="ECO:0000313" key="2">
    <source>
        <dbReference type="Proteomes" id="UP000027986"/>
    </source>
</evidence>
<keyword evidence="2" id="KW-1185">Reference proteome</keyword>
<dbReference type="eggNOG" id="COG4270">
    <property type="taxonomic scope" value="Bacteria"/>
</dbReference>
<dbReference type="PANTHER" id="PTHR36974:SF1">
    <property type="entry name" value="DOXX FAMILY MEMBRANE PROTEIN"/>
    <property type="match status" value="1"/>
</dbReference>
<dbReference type="EMBL" id="CP008889">
    <property type="protein sequence ID" value="AIF41144.1"/>
    <property type="molecule type" value="Genomic_DNA"/>
</dbReference>
<proteinExistence type="predicted"/>
<organism evidence="1 2">
    <name type="scientific">Dermacoccus nishinomiyaensis</name>
    <dbReference type="NCBI Taxonomy" id="1274"/>
    <lineage>
        <taxon>Bacteria</taxon>
        <taxon>Bacillati</taxon>
        <taxon>Actinomycetota</taxon>
        <taxon>Actinomycetes</taxon>
        <taxon>Micrococcales</taxon>
        <taxon>Dermacoccaceae</taxon>
        <taxon>Dermacoccus</taxon>
    </lineage>
</organism>
<dbReference type="HOGENOM" id="CLU_128738_1_1_11"/>
<evidence type="ECO:0000313" key="1">
    <source>
        <dbReference type="EMBL" id="AIF41144.1"/>
    </source>
</evidence>
<dbReference type="Proteomes" id="UP000027986">
    <property type="component" value="Chromosome"/>
</dbReference>
<dbReference type="PANTHER" id="PTHR36974">
    <property type="entry name" value="MEMBRANE PROTEIN-RELATED"/>
    <property type="match status" value="1"/>
</dbReference>
<dbReference type="OrthoDB" id="3267646at2"/>
<sequence length="134" mass="14294">MNPVTGLRELPPLMRGLVGAYVVSGVTHLVRPQVFEPTIPPQLPKARELVYLSGVAELVCAVGLVNPATRRAAGYASAALLVAVLPANVEMARQAQASVRRRSTPGKQARLAGMLARVPAQWPLIKASLDIARR</sequence>
<accession>A0A075JGY5</accession>
<reference evidence="1 2" key="1">
    <citation type="submission" date="2014-07" db="EMBL/GenBank/DDBJ databases">
        <title>Genome Sequencing of Dermacoccus nishinomiyaensis.</title>
        <authorList>
            <person name="Hong K.W."/>
            <person name="Chan K.G."/>
        </authorList>
    </citation>
    <scope>NUCLEOTIDE SEQUENCE [LARGE SCALE GENOMIC DNA]</scope>
    <source>
        <strain evidence="1 2">M25</strain>
    </source>
</reference>
<gene>
    <name evidence="1" type="ORF">HX89_09515</name>
</gene>
<dbReference type="AlphaFoldDB" id="A0A075JGY5"/>